<name>A0A8T0EAK9_ARGBR</name>
<dbReference type="CDD" id="cd01647">
    <property type="entry name" value="RT_LTR"/>
    <property type="match status" value="1"/>
</dbReference>
<feature type="region of interest" description="Disordered" evidence="1">
    <location>
        <begin position="1477"/>
        <end position="1498"/>
    </location>
</feature>
<feature type="compositionally biased region" description="Polar residues" evidence="1">
    <location>
        <begin position="343"/>
        <end position="353"/>
    </location>
</feature>
<dbReference type="InterPro" id="IPR043128">
    <property type="entry name" value="Rev_trsase/Diguanyl_cyclase"/>
</dbReference>
<dbReference type="EMBL" id="JABXBU010002228">
    <property type="protein sequence ID" value="KAF8770046.1"/>
    <property type="molecule type" value="Genomic_DNA"/>
</dbReference>
<feature type="compositionally biased region" description="Basic and acidic residues" evidence="1">
    <location>
        <begin position="1558"/>
        <end position="1580"/>
    </location>
</feature>
<dbReference type="PANTHER" id="PTHR33064">
    <property type="entry name" value="POL PROTEIN"/>
    <property type="match status" value="1"/>
</dbReference>
<dbReference type="InterPro" id="IPR043502">
    <property type="entry name" value="DNA/RNA_pol_sf"/>
</dbReference>
<feature type="region of interest" description="Disordered" evidence="1">
    <location>
        <begin position="798"/>
        <end position="875"/>
    </location>
</feature>
<feature type="region of interest" description="Disordered" evidence="1">
    <location>
        <begin position="1529"/>
        <end position="1672"/>
    </location>
</feature>
<feature type="region of interest" description="Disordered" evidence="1">
    <location>
        <begin position="1224"/>
        <end position="1257"/>
    </location>
</feature>
<feature type="compositionally biased region" description="Polar residues" evidence="1">
    <location>
        <begin position="1045"/>
        <end position="1056"/>
    </location>
</feature>
<feature type="region of interest" description="Disordered" evidence="1">
    <location>
        <begin position="216"/>
        <end position="295"/>
    </location>
</feature>
<gene>
    <name evidence="3" type="ORF">HNY73_017620</name>
</gene>
<accession>A0A8T0EAK9</accession>
<feature type="region of interest" description="Disordered" evidence="1">
    <location>
        <begin position="403"/>
        <end position="442"/>
    </location>
</feature>
<keyword evidence="4" id="KW-1185">Reference proteome</keyword>
<dbReference type="PANTHER" id="PTHR33064:SF37">
    <property type="entry name" value="RIBONUCLEASE H"/>
    <property type="match status" value="1"/>
</dbReference>
<dbReference type="Gene3D" id="3.30.70.270">
    <property type="match status" value="2"/>
</dbReference>
<organism evidence="3 4">
    <name type="scientific">Argiope bruennichi</name>
    <name type="common">Wasp spider</name>
    <name type="synonym">Aranea bruennichi</name>
    <dbReference type="NCBI Taxonomy" id="94029"/>
    <lineage>
        <taxon>Eukaryota</taxon>
        <taxon>Metazoa</taxon>
        <taxon>Ecdysozoa</taxon>
        <taxon>Arthropoda</taxon>
        <taxon>Chelicerata</taxon>
        <taxon>Arachnida</taxon>
        <taxon>Araneae</taxon>
        <taxon>Araneomorphae</taxon>
        <taxon>Entelegynae</taxon>
        <taxon>Araneoidea</taxon>
        <taxon>Araneidae</taxon>
        <taxon>Argiope</taxon>
    </lineage>
</organism>
<feature type="compositionally biased region" description="Basic and acidic residues" evidence="1">
    <location>
        <begin position="1532"/>
        <end position="1548"/>
    </location>
</feature>
<reference evidence="3" key="2">
    <citation type="submission" date="2020-06" db="EMBL/GenBank/DDBJ databases">
        <authorList>
            <person name="Sheffer M."/>
        </authorList>
    </citation>
    <scope>NUCLEOTIDE SEQUENCE</scope>
</reference>
<feature type="compositionally biased region" description="Basic and acidic residues" evidence="1">
    <location>
        <begin position="1156"/>
        <end position="1167"/>
    </location>
</feature>
<dbReference type="InterPro" id="IPR000477">
    <property type="entry name" value="RT_dom"/>
</dbReference>
<feature type="region of interest" description="Disordered" evidence="1">
    <location>
        <begin position="933"/>
        <end position="968"/>
    </location>
</feature>
<evidence type="ECO:0000256" key="1">
    <source>
        <dbReference type="SAM" id="MobiDB-lite"/>
    </source>
</evidence>
<dbReference type="Proteomes" id="UP000807504">
    <property type="component" value="Unassembled WGS sequence"/>
</dbReference>
<dbReference type="Pfam" id="PF00078">
    <property type="entry name" value="RVT_1"/>
    <property type="match status" value="1"/>
</dbReference>
<feature type="domain" description="Reverse transcriptase" evidence="2">
    <location>
        <begin position="575"/>
        <end position="723"/>
    </location>
</feature>
<feature type="region of interest" description="Disordered" evidence="1">
    <location>
        <begin position="1144"/>
        <end position="1168"/>
    </location>
</feature>
<feature type="compositionally biased region" description="Low complexity" evidence="1">
    <location>
        <begin position="953"/>
        <end position="963"/>
    </location>
</feature>
<comment type="caution">
    <text evidence="3">The sequence shown here is derived from an EMBL/GenBank/DDBJ whole genome shotgun (WGS) entry which is preliminary data.</text>
</comment>
<evidence type="ECO:0000259" key="2">
    <source>
        <dbReference type="Pfam" id="PF00078"/>
    </source>
</evidence>
<dbReference type="GO" id="GO:0071897">
    <property type="term" value="P:DNA biosynthetic process"/>
    <property type="evidence" value="ECO:0007669"/>
    <property type="project" value="UniProtKB-ARBA"/>
</dbReference>
<dbReference type="InterPro" id="IPR051320">
    <property type="entry name" value="Viral_Replic_Matur_Polypro"/>
</dbReference>
<dbReference type="Gene3D" id="3.10.10.10">
    <property type="entry name" value="HIV Type 1 Reverse Transcriptase, subunit A, domain 1"/>
    <property type="match status" value="1"/>
</dbReference>
<feature type="compositionally biased region" description="Basic and acidic residues" evidence="1">
    <location>
        <begin position="1587"/>
        <end position="1599"/>
    </location>
</feature>
<protein>
    <submittedName>
        <fullName evidence="3">Retrovirus-related Pol polyprotein like</fullName>
    </submittedName>
</protein>
<dbReference type="SUPFAM" id="SSF56672">
    <property type="entry name" value="DNA/RNA polymerases"/>
    <property type="match status" value="1"/>
</dbReference>
<feature type="compositionally biased region" description="Basic and acidic residues" evidence="1">
    <location>
        <begin position="1230"/>
        <end position="1257"/>
    </location>
</feature>
<feature type="compositionally biased region" description="Low complexity" evidence="1">
    <location>
        <begin position="933"/>
        <end position="946"/>
    </location>
</feature>
<reference evidence="3" key="1">
    <citation type="journal article" date="2020" name="bioRxiv">
        <title>Chromosome-level reference genome of the European wasp spider Argiope bruennichi: a resource for studies on range expansion and evolutionary adaptation.</title>
        <authorList>
            <person name="Sheffer M.M."/>
            <person name="Hoppe A."/>
            <person name="Krehenwinkel H."/>
            <person name="Uhl G."/>
            <person name="Kuss A.W."/>
            <person name="Jensen L."/>
            <person name="Jensen C."/>
            <person name="Gillespie R.G."/>
            <person name="Hoff K.J."/>
            <person name="Prost S."/>
        </authorList>
    </citation>
    <scope>NUCLEOTIDE SEQUENCE</scope>
</reference>
<feature type="compositionally biased region" description="Basic and acidic residues" evidence="1">
    <location>
        <begin position="846"/>
        <end position="859"/>
    </location>
</feature>
<feature type="compositionally biased region" description="Acidic residues" evidence="1">
    <location>
        <begin position="216"/>
        <end position="226"/>
    </location>
</feature>
<evidence type="ECO:0000313" key="4">
    <source>
        <dbReference type="Proteomes" id="UP000807504"/>
    </source>
</evidence>
<evidence type="ECO:0000313" key="3">
    <source>
        <dbReference type="EMBL" id="KAF8770046.1"/>
    </source>
</evidence>
<sequence>MFLKHTLLVKPFGFVTEGWGGHNLQRQVDFKWKWKKSPRKEKTKKPGMKEVFLYGASRLASFDRRLVKAQTPKEGKSYATAAKLSLTASGTQTKPVVILTTDTESDHISSSPIKEQTSSKSKKKKLASTSQKSLALKFARRGSSVEDLKSIKSVALELGKTGLAGKDLSTLFNNPTTGTELLKIHPSEEDDDDLHINCEPPATLPTEDMLEYDMSEELEETSEDMDPNTPSRSSKNGNGGKKSPRKGKPKKFLKKGTGKLAYKASGATLPSAPPISFAPHLTTDRPAEELPPVMEGPSLKAIFHYEEDSQPGPSHVPLSTFGTIEPPQILARSPGLRPPSPELRQSSPDMTSPPQEPSASGAVIASLQQEVSMYREEIQFWREKYEEAQHQITRLKRAVELAATNPEQHRKRRSESDQYEETGVPAKRLAVEQENGNQPSPRQMKMIKNLQDEEGMPNLELDHDASEWSKLISDIQLNSKLSQLQREEFKELLCKYSNIFSNNPECTDLVENDIELESNRPIVAKPYRMSARQVDVLKAEVNKMIEIKIVDPGEYDFTSPLILVEVPGKGAKHYIDYRRLNKVTRTQYFPLPNIEELIEKVSAAKYIPVLHLTRRYWQIPLSQRAQRYSAFVTIFGTFRPLRLPFGLKNAPYYFNFSRLMANLLRNCEDYAVLYLDEISIFSQSWEYHVRHIENILDCLSSSKLHIKPSKCQFALAHVKYLGHLVGQGFRQPSELKVQAIKEFPTPTTKTQVRAFLGLMGYYRRYTFQSFQIQFQVAPRVEESIVQFAKSREVSSSVRQSRESIPVRQRSRASSFSAPRVENPVQCAKSRESIQCAKSRIHSSAPKSRESSSVRQDREAVQCAKSRRIPSSVRQESRIPFQVRKIANPVQCAKSENPVSCAKSRESSSVLQSRESSSFMRQILESSSCAKSRESSSFAQEQESFSAPKSRTISVRQESESSSVRKVRAPVQVRQESRIHSCARVRDPVQCPRARIQVSAPRFENPVPVRQDSRNPVHAQESRIQFRWGGGGGAQSRIHSSAPIVKSSSVPKRQNPVQCAKSPENPSVRQESRIQFSCAIESRSSFTCPRVENPVHCRQESKSVSAAKIENPVSLRQESRIHFTPPRVENPVSVAPESRIQFRAPRVEESSFSAPRAENHSVRQDRESSSVAQYLNPFSQWCAKSRESTSLRQESRIQFQCAKSQKPSSVLQLVENPVSVRKVENQFSAPRSRESSSLRQESRIRGSGAKSRESSFRCAKVRESSSTVAPRFETPFSAPSQNPSSPKSRIPFQCCAKIENPVQFAKSRNPVFQCAKSRESISCARVEHPVSVRHSRESIHAPSVENPVSSAPESRISFECAKSQKPVHGGPRVENPSSVRQESIILQCGQMRIQFSAPRVENPVSVRQEARIQFMRQESRSRRAPRFENQFMRRVENPVQCANIENPVLRQESRIPVSAPRVENPVQCHDRDPVQVRHESENPCAKSLESSSISARSDPVPCAKIENPVQCGQERRIQFSAPRVENPWFFQVRQDRESSSVPPRVDKPFAPRGENPGHAPDRDPFQCPRVRDPSVRPKSREIQFSAAKSRESVHCAKSRESIQSPRSDNPVRAPRSIIQFRAPKSKSIQCPRGPRISSVRPRVENPVHSVRPHESRIQFMRPDRESSSVRHDR</sequence>
<proteinExistence type="predicted"/>
<feature type="region of interest" description="Disordered" evidence="1">
    <location>
        <begin position="103"/>
        <end position="126"/>
    </location>
</feature>
<feature type="compositionally biased region" description="Basic and acidic residues" evidence="1">
    <location>
        <begin position="1640"/>
        <end position="1672"/>
    </location>
</feature>
<feature type="compositionally biased region" description="Basic residues" evidence="1">
    <location>
        <begin position="242"/>
        <end position="257"/>
    </location>
</feature>
<feature type="region of interest" description="Disordered" evidence="1">
    <location>
        <begin position="307"/>
        <end position="361"/>
    </location>
</feature>
<feature type="region of interest" description="Disordered" evidence="1">
    <location>
        <begin position="1027"/>
        <end position="1065"/>
    </location>
</feature>